<dbReference type="Pfam" id="PF09967">
    <property type="entry name" value="DUF2201"/>
    <property type="match status" value="1"/>
</dbReference>
<evidence type="ECO:0000313" key="3">
    <source>
        <dbReference type="EMBL" id="GGW57281.1"/>
    </source>
</evidence>
<dbReference type="InterPro" id="IPR018698">
    <property type="entry name" value="VWA-like_dom"/>
</dbReference>
<dbReference type="Proteomes" id="UP000634667">
    <property type="component" value="Unassembled WGS sequence"/>
</dbReference>
<evidence type="ECO:0000259" key="1">
    <source>
        <dbReference type="Pfam" id="PF09967"/>
    </source>
</evidence>
<dbReference type="Pfam" id="PF13203">
    <property type="entry name" value="DUF2201_N"/>
    <property type="match status" value="1"/>
</dbReference>
<dbReference type="RefSeq" id="WP_189481447.1">
    <property type="nucleotide sequence ID" value="NZ_BMYR01000004.1"/>
</dbReference>
<organism evidence="3 4">
    <name type="scientific">Alishewanella tabrizica</name>
    <dbReference type="NCBI Taxonomy" id="671278"/>
    <lineage>
        <taxon>Bacteria</taxon>
        <taxon>Pseudomonadati</taxon>
        <taxon>Pseudomonadota</taxon>
        <taxon>Gammaproteobacteria</taxon>
        <taxon>Alteromonadales</taxon>
        <taxon>Alteromonadaceae</taxon>
        <taxon>Alishewanella</taxon>
    </lineage>
</organism>
<dbReference type="GO" id="GO:0016787">
    <property type="term" value="F:hydrolase activity"/>
    <property type="evidence" value="ECO:0007669"/>
    <property type="project" value="UniProtKB-KW"/>
</dbReference>
<feature type="domain" description="VWA-like" evidence="1">
    <location>
        <begin position="291"/>
        <end position="419"/>
    </location>
</feature>
<feature type="domain" description="Putative metallopeptidase" evidence="2">
    <location>
        <begin position="25"/>
        <end position="284"/>
    </location>
</feature>
<dbReference type="PANTHER" id="PTHR38730:SF1">
    <property type="entry name" value="SLL7028 PROTEIN"/>
    <property type="match status" value="1"/>
</dbReference>
<dbReference type="InterPro" id="IPR036465">
    <property type="entry name" value="vWFA_dom_sf"/>
</dbReference>
<protein>
    <submittedName>
        <fullName evidence="3">Hydrolase</fullName>
    </submittedName>
</protein>
<gene>
    <name evidence="3" type="ORF">GCM10008111_11690</name>
</gene>
<dbReference type="EMBL" id="BMYR01000004">
    <property type="protein sequence ID" value="GGW57281.1"/>
    <property type="molecule type" value="Genomic_DNA"/>
</dbReference>
<keyword evidence="3" id="KW-0378">Hydrolase</keyword>
<evidence type="ECO:0000313" key="4">
    <source>
        <dbReference type="Proteomes" id="UP000634667"/>
    </source>
</evidence>
<keyword evidence="4" id="KW-1185">Reference proteome</keyword>
<evidence type="ECO:0000259" key="2">
    <source>
        <dbReference type="Pfam" id="PF13203"/>
    </source>
</evidence>
<accession>A0ABQ2WIZ5</accession>
<dbReference type="SUPFAM" id="SSF53300">
    <property type="entry name" value="vWA-like"/>
    <property type="match status" value="1"/>
</dbReference>
<proteinExistence type="predicted"/>
<sequence length="420" mass="47772">MTAPLSIQCRYPNALELRDKQQMQEELAQLRSDMLLSQPFVAVLAMRLKMVVVVDDRLPTACTDSQHIFFNLEFMRKCSASQRRFVIAHEVWHCVMGHFLRQQQRDQQRWNFACDYEINGILSYFFKRDDLPNNILFDESYRGKSAEQVYTLLGKLPENEWTETYYQPGNRLPAGGAQFDQHQPDLSMPDLVEFKIDPDFRPQSPTEMDVERWREFTASAGQVTGVTAGSFGADVQQVIKNALKPQLNWPTLLQRFIQRTISGSYQWHKPARRYLAQGLYLPGRQGQCLRLTLAIDTSGSTLQDLPKFLAELTAILQGFEQVQLQVISCDASITDISFYDKSDLAALTKWQAKGLGGTSFTPVFHYIADDPDHVGVPNALIFFTDGYGNAPVEAPAYPVIWVLSPDGQPPVKWGEVLHLQ</sequence>
<dbReference type="PANTHER" id="PTHR38730">
    <property type="entry name" value="SLL7028 PROTEIN"/>
    <property type="match status" value="1"/>
</dbReference>
<reference evidence="4" key="1">
    <citation type="journal article" date="2019" name="Int. J. Syst. Evol. Microbiol.">
        <title>The Global Catalogue of Microorganisms (GCM) 10K type strain sequencing project: providing services to taxonomists for standard genome sequencing and annotation.</title>
        <authorList>
            <consortium name="The Broad Institute Genomics Platform"/>
            <consortium name="The Broad Institute Genome Sequencing Center for Infectious Disease"/>
            <person name="Wu L."/>
            <person name="Ma J."/>
        </authorList>
    </citation>
    <scope>NUCLEOTIDE SEQUENCE [LARGE SCALE GENOMIC DNA]</scope>
    <source>
        <strain evidence="4">KCTC 23723</strain>
    </source>
</reference>
<dbReference type="InterPro" id="IPR025154">
    <property type="entry name" value="Put_metallopeptidase_dom"/>
</dbReference>
<name>A0ABQ2WIZ5_9ALTE</name>
<dbReference type="CDD" id="cd00198">
    <property type="entry name" value="vWFA"/>
    <property type="match status" value="1"/>
</dbReference>
<comment type="caution">
    <text evidence="3">The sequence shown here is derived from an EMBL/GenBank/DDBJ whole genome shotgun (WGS) entry which is preliminary data.</text>
</comment>